<evidence type="ECO:0000313" key="13">
    <source>
        <dbReference type="EMBL" id="KAK4409679.1"/>
    </source>
</evidence>
<evidence type="ECO:0000256" key="3">
    <source>
        <dbReference type="ARBA" id="ARBA00022525"/>
    </source>
</evidence>
<dbReference type="GO" id="GO:0016971">
    <property type="term" value="F:flavin-dependent sulfhydryl oxidase activity"/>
    <property type="evidence" value="ECO:0007669"/>
    <property type="project" value="InterPro"/>
</dbReference>
<dbReference type="AlphaFoldDB" id="A0AAE1XE01"/>
<dbReference type="SUPFAM" id="SSF52833">
    <property type="entry name" value="Thioredoxin-like"/>
    <property type="match status" value="1"/>
</dbReference>
<dbReference type="EMBL" id="JACGWL010000001">
    <property type="protein sequence ID" value="KAK4409679.1"/>
    <property type="molecule type" value="Genomic_DNA"/>
</dbReference>
<dbReference type="FunFam" id="1.20.120.310:FF:000004">
    <property type="entry name" value="Sulfhydryl oxidase"/>
    <property type="match status" value="1"/>
</dbReference>
<name>A0AAE1XE01_9LAMI</name>
<keyword evidence="11" id="KW-0472">Membrane</keyword>
<evidence type="ECO:0000256" key="8">
    <source>
        <dbReference type="ARBA" id="ARBA00023157"/>
    </source>
</evidence>
<dbReference type="FunFam" id="3.40.30.10:FF:000244">
    <property type="entry name" value="Sulfhydryl oxidase"/>
    <property type="match status" value="1"/>
</dbReference>
<reference evidence="13" key="2">
    <citation type="journal article" date="2024" name="Plant">
        <title>Genomic evolution and insights into agronomic trait innovations of Sesamum species.</title>
        <authorList>
            <person name="Miao H."/>
            <person name="Wang L."/>
            <person name="Qu L."/>
            <person name="Liu H."/>
            <person name="Sun Y."/>
            <person name="Le M."/>
            <person name="Wang Q."/>
            <person name="Wei S."/>
            <person name="Zheng Y."/>
            <person name="Lin W."/>
            <person name="Duan Y."/>
            <person name="Cao H."/>
            <person name="Xiong S."/>
            <person name="Wang X."/>
            <person name="Wei L."/>
            <person name="Li C."/>
            <person name="Ma Q."/>
            <person name="Ju M."/>
            <person name="Zhao R."/>
            <person name="Li G."/>
            <person name="Mu C."/>
            <person name="Tian Q."/>
            <person name="Mei H."/>
            <person name="Zhang T."/>
            <person name="Gao T."/>
            <person name="Zhang H."/>
        </authorList>
    </citation>
    <scope>NUCLEOTIDE SEQUENCE</scope>
    <source>
        <strain evidence="13">K16</strain>
    </source>
</reference>
<evidence type="ECO:0000256" key="6">
    <source>
        <dbReference type="ARBA" id="ARBA00022827"/>
    </source>
</evidence>
<dbReference type="SUPFAM" id="SSF69000">
    <property type="entry name" value="FAD-dependent thiol oxidase"/>
    <property type="match status" value="1"/>
</dbReference>
<evidence type="ECO:0000256" key="10">
    <source>
        <dbReference type="ARBA" id="ARBA00023284"/>
    </source>
</evidence>
<dbReference type="Gene3D" id="3.40.30.10">
    <property type="entry name" value="Glutaredoxin"/>
    <property type="match status" value="1"/>
</dbReference>
<evidence type="ECO:0000256" key="11">
    <source>
        <dbReference type="RuleBase" id="RU371123"/>
    </source>
</evidence>
<organism evidence="13 14">
    <name type="scientific">Sesamum angolense</name>
    <dbReference type="NCBI Taxonomy" id="2727404"/>
    <lineage>
        <taxon>Eukaryota</taxon>
        <taxon>Viridiplantae</taxon>
        <taxon>Streptophyta</taxon>
        <taxon>Embryophyta</taxon>
        <taxon>Tracheophyta</taxon>
        <taxon>Spermatophyta</taxon>
        <taxon>Magnoliopsida</taxon>
        <taxon>eudicotyledons</taxon>
        <taxon>Gunneridae</taxon>
        <taxon>Pentapetalae</taxon>
        <taxon>asterids</taxon>
        <taxon>lamiids</taxon>
        <taxon>Lamiales</taxon>
        <taxon>Pedaliaceae</taxon>
        <taxon>Sesamum</taxon>
    </lineage>
</organism>
<sequence>MLTSFFPSNEASSSSWISVAAPFAVGSRSLLRSVADAAADKPDYAVELNATNFDSVFKETSAAYAIVEFFAHCKISCFSAEEFLRGTGCPACRNYKPQYEKIARIFNGADAVHPGIIIVTRVDCAFKLLDCFSDVLFLAAQINTNLCDKFSVGHYPMLLWGPPSKFVSGSWDPKQEKSEIRSIDDGRTAELLLNWINKQLSSSYRLDDEKYENDQLQKNASDFGQIAHAIYDIEEATFNAFEIILDHKMIKSDTRASLVKFFQLLAVHHPSRSCGLWLLLHAVSVRVDDGESQMAFTTICDFVHNFFICEECRLHFYSMCSSVSSPFKKARDFVLWLWEAHNKVNKRLMKEEPSLGTADPEFPKVMWPPRQLCPSCYLTGSGKNDGYSRIDWDQDEGLQADGVVAENLLASTHAVVVSVGAALGIAVASCAFGALACYWRQRQKSRKAMSDILLFLNLSLQQLWFKQLSQFEDPRCNRMPYQVDSSV</sequence>
<evidence type="ECO:0000259" key="12">
    <source>
        <dbReference type="PROSITE" id="PS51324"/>
    </source>
</evidence>
<proteinExistence type="predicted"/>
<keyword evidence="11" id="KW-1133">Transmembrane helix</keyword>
<dbReference type="PANTHER" id="PTHR22897:SF8">
    <property type="entry name" value="SULFHYDRYL OXIDASE"/>
    <property type="match status" value="1"/>
</dbReference>
<dbReference type="PROSITE" id="PS51324">
    <property type="entry name" value="ERV_ALR"/>
    <property type="match status" value="1"/>
</dbReference>
<dbReference type="GO" id="GO:0003756">
    <property type="term" value="F:protein disulfide isomerase activity"/>
    <property type="evidence" value="ECO:0007669"/>
    <property type="project" value="TreeGrafter"/>
</dbReference>
<dbReference type="Gene3D" id="1.20.120.310">
    <property type="entry name" value="ERV/ALR sulfhydryl oxidase domain"/>
    <property type="match status" value="1"/>
</dbReference>
<comment type="caution">
    <text evidence="13">The sequence shown here is derived from an EMBL/GenBank/DDBJ whole genome shotgun (WGS) entry which is preliminary data.</text>
</comment>
<evidence type="ECO:0000256" key="2">
    <source>
        <dbReference type="ARBA" id="ARBA00004613"/>
    </source>
</evidence>
<comment type="catalytic activity">
    <reaction evidence="11">
        <text>2 R'C(R)SH + O2 = R'C(R)S-S(R)CR' + H2O2</text>
        <dbReference type="Rhea" id="RHEA:17357"/>
        <dbReference type="ChEBI" id="CHEBI:15379"/>
        <dbReference type="ChEBI" id="CHEBI:16240"/>
        <dbReference type="ChEBI" id="CHEBI:16520"/>
        <dbReference type="ChEBI" id="CHEBI:17412"/>
        <dbReference type="EC" id="1.8.3.2"/>
    </reaction>
</comment>
<evidence type="ECO:0000256" key="5">
    <source>
        <dbReference type="ARBA" id="ARBA00022729"/>
    </source>
</evidence>
<dbReference type="EC" id="1.8.3.2" evidence="11"/>
<dbReference type="GO" id="GO:0006457">
    <property type="term" value="P:protein folding"/>
    <property type="evidence" value="ECO:0007669"/>
    <property type="project" value="TreeGrafter"/>
</dbReference>
<keyword evidence="10" id="KW-0676">Redox-active center</keyword>
<feature type="domain" description="ERV/ALR sulfhydryl oxidase" evidence="12">
    <location>
        <begin position="265"/>
        <end position="367"/>
    </location>
</feature>
<comment type="subcellular location">
    <subcellularLocation>
        <location evidence="2">Secreted</location>
    </subcellularLocation>
</comment>
<dbReference type="InterPro" id="IPR036774">
    <property type="entry name" value="ERV/ALR_sulphydryl_oxid_sf"/>
</dbReference>
<keyword evidence="3" id="KW-0964">Secreted</keyword>
<keyword evidence="6 11" id="KW-0274">FAD</keyword>
<dbReference type="GO" id="GO:0005615">
    <property type="term" value="C:extracellular space"/>
    <property type="evidence" value="ECO:0007669"/>
    <property type="project" value="TreeGrafter"/>
</dbReference>
<evidence type="ECO:0000256" key="4">
    <source>
        <dbReference type="ARBA" id="ARBA00022630"/>
    </source>
</evidence>
<reference evidence="13" key="1">
    <citation type="submission" date="2020-06" db="EMBL/GenBank/DDBJ databases">
        <authorList>
            <person name="Li T."/>
            <person name="Hu X."/>
            <person name="Zhang T."/>
            <person name="Song X."/>
            <person name="Zhang H."/>
            <person name="Dai N."/>
            <person name="Sheng W."/>
            <person name="Hou X."/>
            <person name="Wei L."/>
        </authorList>
    </citation>
    <scope>NUCLEOTIDE SEQUENCE</scope>
    <source>
        <strain evidence="13">K16</strain>
        <tissue evidence="13">Leaf</tissue>
    </source>
</reference>
<dbReference type="InterPro" id="IPR017905">
    <property type="entry name" value="ERV/ALR_sulphydryl_oxidase"/>
</dbReference>
<comment type="cofactor">
    <cofactor evidence="1 11">
        <name>FAD</name>
        <dbReference type="ChEBI" id="CHEBI:57692"/>
    </cofactor>
</comment>
<keyword evidence="8" id="KW-1015">Disulfide bond</keyword>
<accession>A0AAE1XE01</accession>
<keyword evidence="5" id="KW-0732">Signal</keyword>
<dbReference type="PANTHER" id="PTHR22897">
    <property type="entry name" value="QUIESCIN Q6-RELATED SULFHYDRYL OXIDASE"/>
    <property type="match status" value="1"/>
</dbReference>
<keyword evidence="7 11" id="KW-0560">Oxidoreductase</keyword>
<dbReference type="InterPro" id="IPR036249">
    <property type="entry name" value="Thioredoxin-like_sf"/>
</dbReference>
<dbReference type="Pfam" id="PF04777">
    <property type="entry name" value="Evr1_Alr"/>
    <property type="match status" value="1"/>
</dbReference>
<gene>
    <name evidence="13" type="ORF">Sango_0040900</name>
</gene>
<evidence type="ECO:0000313" key="14">
    <source>
        <dbReference type="Proteomes" id="UP001289374"/>
    </source>
</evidence>
<evidence type="ECO:0000256" key="9">
    <source>
        <dbReference type="ARBA" id="ARBA00023180"/>
    </source>
</evidence>
<feature type="transmembrane region" description="Helical" evidence="11">
    <location>
        <begin position="415"/>
        <end position="439"/>
    </location>
</feature>
<evidence type="ECO:0000256" key="1">
    <source>
        <dbReference type="ARBA" id="ARBA00001974"/>
    </source>
</evidence>
<keyword evidence="4 11" id="KW-0285">Flavoprotein</keyword>
<evidence type="ECO:0000256" key="7">
    <source>
        <dbReference type="ARBA" id="ARBA00023002"/>
    </source>
</evidence>
<keyword evidence="11" id="KW-0812">Transmembrane</keyword>
<dbReference type="Proteomes" id="UP001289374">
    <property type="component" value="Unassembled WGS sequence"/>
</dbReference>
<protein>
    <recommendedName>
        <fullName evidence="11">Sulfhydryl oxidase</fullName>
        <ecNumber evidence="11">1.8.3.2</ecNumber>
    </recommendedName>
</protein>
<dbReference type="InterPro" id="IPR039798">
    <property type="entry name" value="Sulfhydryl_oxidase"/>
</dbReference>
<keyword evidence="14" id="KW-1185">Reference proteome</keyword>
<keyword evidence="9" id="KW-0325">Glycoprotein</keyword>
<dbReference type="GO" id="GO:0000139">
    <property type="term" value="C:Golgi membrane"/>
    <property type="evidence" value="ECO:0007669"/>
    <property type="project" value="TreeGrafter"/>
</dbReference>